<dbReference type="AlphaFoldDB" id="A0AAI9X9D1"/>
<keyword evidence="1" id="KW-0812">Transmembrane</keyword>
<evidence type="ECO:0000256" key="1">
    <source>
        <dbReference type="SAM" id="Phobius"/>
    </source>
</evidence>
<name>A0AAI9X9D1_PENTH</name>
<keyword evidence="3" id="KW-1185">Reference proteome</keyword>
<dbReference type="EMBL" id="LACB01000133">
    <property type="protein sequence ID" value="KAJ9488038.1"/>
    <property type="molecule type" value="Genomic_DNA"/>
</dbReference>
<organism evidence="2 3">
    <name type="scientific">Penicillium thymicola</name>
    <dbReference type="NCBI Taxonomy" id="293382"/>
    <lineage>
        <taxon>Eukaryota</taxon>
        <taxon>Fungi</taxon>
        <taxon>Dikarya</taxon>
        <taxon>Ascomycota</taxon>
        <taxon>Pezizomycotina</taxon>
        <taxon>Eurotiomycetes</taxon>
        <taxon>Eurotiomycetidae</taxon>
        <taxon>Eurotiales</taxon>
        <taxon>Aspergillaceae</taxon>
        <taxon>Penicillium</taxon>
    </lineage>
</organism>
<feature type="transmembrane region" description="Helical" evidence="1">
    <location>
        <begin position="20"/>
        <end position="39"/>
    </location>
</feature>
<reference evidence="2" key="1">
    <citation type="submission" date="2015-06" db="EMBL/GenBank/DDBJ databases">
        <authorList>
            <person name="Nguyen H."/>
        </authorList>
    </citation>
    <scope>NUCLEOTIDE SEQUENCE</scope>
    <source>
        <strain evidence="2">DAOM 180753</strain>
    </source>
</reference>
<reference evidence="2" key="2">
    <citation type="journal article" date="2016" name="Fungal Biol.">
        <title>Ochratoxin A production by Penicillium thymicola.</title>
        <authorList>
            <person name="Nguyen H.D.T."/>
            <person name="McMullin D.R."/>
            <person name="Ponomareva E."/>
            <person name="Riley R."/>
            <person name="Pomraning K.R."/>
            <person name="Baker S.E."/>
            <person name="Seifert K.A."/>
        </authorList>
    </citation>
    <scope>NUCLEOTIDE SEQUENCE</scope>
    <source>
        <strain evidence="2">DAOM 180753</strain>
    </source>
</reference>
<evidence type="ECO:0000313" key="3">
    <source>
        <dbReference type="Proteomes" id="UP001227192"/>
    </source>
</evidence>
<accession>A0AAI9X9D1</accession>
<dbReference type="Proteomes" id="UP001227192">
    <property type="component" value="Unassembled WGS sequence"/>
</dbReference>
<keyword evidence="1" id="KW-1133">Transmembrane helix</keyword>
<protein>
    <submittedName>
        <fullName evidence="2">Uncharacterized protein</fullName>
    </submittedName>
</protein>
<gene>
    <name evidence="2" type="ORF">VN97_g5265</name>
</gene>
<feature type="transmembrane region" description="Helical" evidence="1">
    <location>
        <begin position="51"/>
        <end position="69"/>
    </location>
</feature>
<evidence type="ECO:0000313" key="2">
    <source>
        <dbReference type="EMBL" id="KAJ9488038.1"/>
    </source>
</evidence>
<comment type="caution">
    <text evidence="2">The sequence shown here is derived from an EMBL/GenBank/DDBJ whole genome shotgun (WGS) entry which is preliminary data.</text>
</comment>
<keyword evidence="1" id="KW-0472">Membrane</keyword>
<sequence length="135" mass="14585">MVTGYWIIGSLGLDPGSVATFVGLATAIGSAGSTAAFILGACNVSLIWQSWANVITFIASVSGLLYMGFTLVTEDAVIDTATIHVDWIDTVETNETISTRRKTIFTLLQRSHLVASEILLLFRMVDSHFFIPSLN</sequence>
<proteinExistence type="predicted"/>